<dbReference type="Pfam" id="PF00198">
    <property type="entry name" value="2-oxoacid_dh"/>
    <property type="match status" value="1"/>
</dbReference>
<organism evidence="9 10">
    <name type="scientific">Dysosmobacter welbionis</name>
    <dbReference type="NCBI Taxonomy" id="2093857"/>
    <lineage>
        <taxon>Bacteria</taxon>
        <taxon>Bacillati</taxon>
        <taxon>Bacillota</taxon>
        <taxon>Clostridia</taxon>
        <taxon>Eubacteriales</taxon>
        <taxon>Oscillospiraceae</taxon>
        <taxon>Dysosmobacter</taxon>
    </lineage>
</organism>
<evidence type="ECO:0000259" key="8">
    <source>
        <dbReference type="PROSITE" id="PS51826"/>
    </source>
</evidence>
<keyword evidence="4 6" id="KW-0450">Lipoyl</keyword>
<evidence type="ECO:0000256" key="1">
    <source>
        <dbReference type="ARBA" id="ARBA00001938"/>
    </source>
</evidence>
<gene>
    <name evidence="9" type="ORF">EIO64_13275</name>
</gene>
<comment type="cofactor">
    <cofactor evidence="1 6">
        <name>(R)-lipoate</name>
        <dbReference type="ChEBI" id="CHEBI:83088"/>
    </cofactor>
</comment>
<keyword evidence="5 6" id="KW-0012">Acyltransferase</keyword>
<name>A0A4D7AW44_9FIRM</name>
<dbReference type="EMBL" id="CP034413">
    <property type="protein sequence ID" value="QCI60066.1"/>
    <property type="molecule type" value="Genomic_DNA"/>
</dbReference>
<dbReference type="InterPro" id="IPR036625">
    <property type="entry name" value="E3-bd_dom_sf"/>
</dbReference>
<dbReference type="Gene3D" id="2.40.50.100">
    <property type="match status" value="1"/>
</dbReference>
<dbReference type="InterPro" id="IPR001078">
    <property type="entry name" value="2-oxoacid_DH_actylTfrase"/>
</dbReference>
<keyword evidence="10" id="KW-1185">Reference proteome</keyword>
<dbReference type="EC" id="2.3.1.-" evidence="6"/>
<dbReference type="InterPro" id="IPR023213">
    <property type="entry name" value="CAT-like_dom_sf"/>
</dbReference>
<dbReference type="Gene3D" id="3.30.559.10">
    <property type="entry name" value="Chloramphenicol acetyltransferase-like domain"/>
    <property type="match status" value="1"/>
</dbReference>
<dbReference type="Gene3D" id="4.10.320.10">
    <property type="entry name" value="E3-binding domain"/>
    <property type="match status" value="2"/>
</dbReference>
<dbReference type="Pfam" id="PF02817">
    <property type="entry name" value="E3_binding"/>
    <property type="match status" value="2"/>
</dbReference>
<reference evidence="10" key="1">
    <citation type="submission" date="2018-12" db="EMBL/GenBank/DDBJ databases">
        <title>Dusodibacter welbiota gen. nov., sp. nov., isolated from human faeces and emended description of the Oscillibacter genus.</title>
        <authorList>
            <person name="Le Roy T."/>
            <person name="Van der Smissen P."/>
            <person name="Delzenne N."/>
            <person name="Muccioli G."/>
            <person name="Collet J.F."/>
            <person name="Cani P.D."/>
        </authorList>
    </citation>
    <scope>NUCLEOTIDE SEQUENCE [LARGE SCALE GENOMIC DNA]</scope>
    <source>
        <strain evidence="10">J115</strain>
    </source>
</reference>
<dbReference type="KEGG" id="obj:EIO64_13275"/>
<dbReference type="SUPFAM" id="SSF51230">
    <property type="entry name" value="Single hybrid motif"/>
    <property type="match status" value="1"/>
</dbReference>
<dbReference type="InterPro" id="IPR050743">
    <property type="entry name" value="2-oxoacid_DH_E2_comp"/>
</dbReference>
<dbReference type="GO" id="GO:0031405">
    <property type="term" value="F:lipoic acid binding"/>
    <property type="evidence" value="ECO:0007669"/>
    <property type="project" value="TreeGrafter"/>
</dbReference>
<evidence type="ECO:0000256" key="6">
    <source>
        <dbReference type="RuleBase" id="RU003423"/>
    </source>
</evidence>
<accession>A0A4D7AW44</accession>
<dbReference type="PANTHER" id="PTHR43178">
    <property type="entry name" value="DIHYDROLIPOAMIDE ACETYLTRANSFERASE COMPONENT OF PYRUVATE DEHYDROGENASE COMPLEX"/>
    <property type="match status" value="1"/>
</dbReference>
<dbReference type="PROSITE" id="PS51826">
    <property type="entry name" value="PSBD"/>
    <property type="match status" value="1"/>
</dbReference>
<dbReference type="Pfam" id="PF00364">
    <property type="entry name" value="Biotin_lipoyl"/>
    <property type="match status" value="1"/>
</dbReference>
<evidence type="ECO:0000256" key="5">
    <source>
        <dbReference type="ARBA" id="ARBA00023315"/>
    </source>
</evidence>
<dbReference type="SUPFAM" id="SSF52777">
    <property type="entry name" value="CoA-dependent acyltransferases"/>
    <property type="match status" value="1"/>
</dbReference>
<dbReference type="InterPro" id="IPR000089">
    <property type="entry name" value="Biotin_lipoyl"/>
</dbReference>
<feature type="domain" description="Lipoyl-binding" evidence="7">
    <location>
        <begin position="2"/>
        <end position="77"/>
    </location>
</feature>
<dbReference type="PROSITE" id="PS50968">
    <property type="entry name" value="BIOTINYL_LIPOYL"/>
    <property type="match status" value="1"/>
</dbReference>
<comment type="similarity">
    <text evidence="2 6">Belongs to the 2-oxoacid dehydrogenase family.</text>
</comment>
<sequence length="451" mass="47259">MATEVLMPKLGLTMTEGTIEEWKYKEGDAVKKGDILFSVATDKLTNDVECEEDGTLLKILLPEGETAPCKSVIAWIGQPGEAIPDASGAAAPAAAAPAAPAAAPSAASAAAPAAAPTAHADRPAGAYVLATPYAKKLAKEKGYDLSQIPGTGPNGTVVAKDVENFVAGPKTSPMAAKLAAELGVDVSKLDVQGRVMKADVLAAAGVGAAAAPAAEAAAAVESNDEKPVKVNPLRRSIAANMTNSWHTSPRVTYTRPVEVTAMKDLRAKLKDGLKEQGIKLTYNHILMKVVAKALTEFPDVNASFADNMLTRHKHVNMGLAVAKGDGLIVPNVKNCEEKSLAQIAQETEALIEATRTGKLGMEDMTGGTFTISSLGPYGITSFSPIINQPELAILGVCDMVDTPVVRNGEIVIRTMMNLSLTADHRVIDGVMASKFLKRIAELLENPYMLLV</sequence>
<dbReference type="CDD" id="cd06849">
    <property type="entry name" value="lipoyl_domain"/>
    <property type="match status" value="1"/>
</dbReference>
<feature type="domain" description="Peripheral subunit-binding (PSBD)" evidence="8">
    <location>
        <begin position="129"/>
        <end position="166"/>
    </location>
</feature>
<protein>
    <recommendedName>
        <fullName evidence="6">Dihydrolipoamide acetyltransferase component of pyruvate dehydrogenase complex</fullName>
        <ecNumber evidence="6">2.3.1.-</ecNumber>
    </recommendedName>
</protein>
<dbReference type="InterPro" id="IPR011053">
    <property type="entry name" value="Single_hybrid_motif"/>
</dbReference>
<evidence type="ECO:0000256" key="2">
    <source>
        <dbReference type="ARBA" id="ARBA00007317"/>
    </source>
</evidence>
<proteinExistence type="inferred from homology"/>
<dbReference type="FunFam" id="3.30.559.10:FF:000007">
    <property type="entry name" value="Dihydrolipoamide acetyltransferase component of pyruvate dehydrogenase complex"/>
    <property type="match status" value="1"/>
</dbReference>
<evidence type="ECO:0000256" key="4">
    <source>
        <dbReference type="ARBA" id="ARBA00022823"/>
    </source>
</evidence>
<dbReference type="AlphaFoldDB" id="A0A4D7AW44"/>
<dbReference type="GO" id="GO:0016407">
    <property type="term" value="F:acetyltransferase activity"/>
    <property type="evidence" value="ECO:0007669"/>
    <property type="project" value="TreeGrafter"/>
</dbReference>
<keyword evidence="3 6" id="KW-0808">Transferase</keyword>
<dbReference type="InterPro" id="IPR004167">
    <property type="entry name" value="PSBD"/>
</dbReference>
<evidence type="ECO:0000313" key="10">
    <source>
        <dbReference type="Proteomes" id="UP000298642"/>
    </source>
</evidence>
<dbReference type="GO" id="GO:0005737">
    <property type="term" value="C:cytoplasm"/>
    <property type="evidence" value="ECO:0007669"/>
    <property type="project" value="TreeGrafter"/>
</dbReference>
<dbReference type="PANTHER" id="PTHR43178:SF5">
    <property type="entry name" value="LIPOAMIDE ACYLTRANSFERASE COMPONENT OF BRANCHED-CHAIN ALPHA-KETO ACID DEHYDROGENASE COMPLEX, MITOCHONDRIAL"/>
    <property type="match status" value="1"/>
</dbReference>
<dbReference type="Proteomes" id="UP000298642">
    <property type="component" value="Chromosome"/>
</dbReference>
<dbReference type="SUPFAM" id="SSF47005">
    <property type="entry name" value="Peripheral subunit-binding domain of 2-oxo acid dehydrogenase complex"/>
    <property type="match status" value="1"/>
</dbReference>
<evidence type="ECO:0000313" key="9">
    <source>
        <dbReference type="EMBL" id="QCI60066.1"/>
    </source>
</evidence>
<evidence type="ECO:0000259" key="7">
    <source>
        <dbReference type="PROSITE" id="PS50968"/>
    </source>
</evidence>
<dbReference type="RefSeq" id="WP_119310588.1">
    <property type="nucleotide sequence ID" value="NZ_CP034413.3"/>
</dbReference>
<evidence type="ECO:0000256" key="3">
    <source>
        <dbReference type="ARBA" id="ARBA00022679"/>
    </source>
</evidence>